<dbReference type="Gene3D" id="2.60.120.260">
    <property type="entry name" value="Galactose-binding domain-like"/>
    <property type="match status" value="5"/>
</dbReference>
<dbReference type="EMBL" id="CAJNOL010003675">
    <property type="protein sequence ID" value="CAF1570666.1"/>
    <property type="molecule type" value="Genomic_DNA"/>
</dbReference>
<dbReference type="Proteomes" id="UP000663854">
    <property type="component" value="Unassembled WGS sequence"/>
</dbReference>
<name>A0A815DCT1_9BILA</name>
<organism evidence="1 3">
    <name type="scientific">Rotaria sordida</name>
    <dbReference type="NCBI Taxonomy" id="392033"/>
    <lineage>
        <taxon>Eukaryota</taxon>
        <taxon>Metazoa</taxon>
        <taxon>Spiralia</taxon>
        <taxon>Gnathifera</taxon>
        <taxon>Rotifera</taxon>
        <taxon>Eurotatoria</taxon>
        <taxon>Bdelloidea</taxon>
        <taxon>Philodinida</taxon>
        <taxon>Philodinidae</taxon>
        <taxon>Rotaria</taxon>
    </lineage>
</organism>
<reference evidence="1" key="1">
    <citation type="submission" date="2021-02" db="EMBL/GenBank/DDBJ databases">
        <authorList>
            <person name="Nowell W R."/>
        </authorList>
    </citation>
    <scope>NUCLEOTIDE SEQUENCE</scope>
</reference>
<keyword evidence="4" id="KW-1185">Reference proteome</keyword>
<protein>
    <submittedName>
        <fullName evidence="1">Uncharacterized protein</fullName>
    </submittedName>
</protein>
<evidence type="ECO:0000313" key="1">
    <source>
        <dbReference type="EMBL" id="CAF1296267.1"/>
    </source>
</evidence>
<accession>A0A815DCT1</accession>
<gene>
    <name evidence="2" type="ORF">JXQ802_LOCUS45171</name>
    <name evidence="1" type="ORF">PYM288_LOCUS29669</name>
</gene>
<evidence type="ECO:0000313" key="3">
    <source>
        <dbReference type="Proteomes" id="UP000663854"/>
    </source>
</evidence>
<sequence length="977" mass="109029">MFFYVDPASACPSGIMRYDYLVELHNATAFDFAHYQHSYRAVSNRTTLLFAFVHYTSRWALDDISVARLNTTNNLIVNGGFETGTLTPFSLCRTWASSSTRTLHLGSGKTGNYYLISENKQPYDILWQTFTTIPQQEYVITYSLWNFGSAPNAFFAYLGALNTTGQTILASTNTEHNIPKQPMVIATNTQSSTTKNSSLLCPTGIIKYDYLFYLYNTTAFNYTRYEQTYRALSDRTILLFAFVHYKSQWALDDISVTRLNTTTNLIINGGFETGTLTPFSVCPPSNTYSAGTVYRGTGKTGNYSFVDGSYQPYDFLWQTFTTVPQQEYVITYSLRNFGPAPNLFVAFLAALNTTTQTTSTSTTTQQPTTKSSGTVYRGYANTGIFSYRDGSTITGNYIWQEFTTVPREQYVITFSLRNLGSAPNTAYVTIASLNTTGQTTSPSKTTVQQTTNLTTTTRRTDISVTNSLCPNPPLIANRTVTLLTRVNSSEFNYTYFQYIYRAISNLTTLTFAFYHDPSYWCLDDISVMKINSTINLIINGGFETGSTSSYSVCAPSSANPAGYVSTECPHTGLRSFYDGSYLSGDYLSQTFITDIGKDYQISFWLRNLGSIPNSIKVTVTGNVISSNSTTTTQTAMTTLSTTPITITQCPTLSKNSTTELLSLTNSPTFNYTRFSFIYYATSNRTLLSFAFRQDPSYWCLDDISVKLNNTNTNILVNGDFETGVLTGYSICNQNSSRFSGGISAIQCAHNGQHGFYDGSYANFDYLWQVLTTIPGKYYEISFWLLNLGLTPNLFKATIGPYIISNVSTTIATHTTTRYLTTTTSSTIQSCPPSFQNATRLLSLVNVDPFNYTHYSYTYVAKFSRTTLIFAFQHQPARWCLDDISVRMNNSNEYIVDGGFESGVLSSYSLCNPSNSSSIGKIATQCIKTGSYSYLDGSYPKPDYLSQTFSTQPSYVYKINFWLRNLGSAQNSMNVTIY</sequence>
<dbReference type="Proteomes" id="UP000663870">
    <property type="component" value="Unassembled WGS sequence"/>
</dbReference>
<evidence type="ECO:0000313" key="4">
    <source>
        <dbReference type="Proteomes" id="UP000663870"/>
    </source>
</evidence>
<evidence type="ECO:0000313" key="2">
    <source>
        <dbReference type="EMBL" id="CAF1570666.1"/>
    </source>
</evidence>
<comment type="caution">
    <text evidence="1">The sequence shown here is derived from an EMBL/GenBank/DDBJ whole genome shotgun (WGS) entry which is preliminary data.</text>
</comment>
<dbReference type="AlphaFoldDB" id="A0A815DCT1"/>
<dbReference type="EMBL" id="CAJNOH010002491">
    <property type="protein sequence ID" value="CAF1296267.1"/>
    <property type="molecule type" value="Genomic_DNA"/>
</dbReference>
<proteinExistence type="predicted"/>